<keyword evidence="3" id="KW-1185">Reference proteome</keyword>
<name>A0A9P8UVD5_9PEZI</name>
<reference evidence="2" key="1">
    <citation type="journal article" date="2021" name="Nat. Commun.">
        <title>Genetic determinants of endophytism in the Arabidopsis root mycobiome.</title>
        <authorList>
            <person name="Mesny F."/>
            <person name="Miyauchi S."/>
            <person name="Thiergart T."/>
            <person name="Pickel B."/>
            <person name="Atanasova L."/>
            <person name="Karlsson M."/>
            <person name="Huettel B."/>
            <person name="Barry K.W."/>
            <person name="Haridas S."/>
            <person name="Chen C."/>
            <person name="Bauer D."/>
            <person name="Andreopoulos W."/>
            <person name="Pangilinan J."/>
            <person name="LaButti K."/>
            <person name="Riley R."/>
            <person name="Lipzen A."/>
            <person name="Clum A."/>
            <person name="Drula E."/>
            <person name="Henrissat B."/>
            <person name="Kohler A."/>
            <person name="Grigoriev I.V."/>
            <person name="Martin F.M."/>
            <person name="Hacquard S."/>
        </authorList>
    </citation>
    <scope>NUCLEOTIDE SEQUENCE</scope>
    <source>
        <strain evidence="2">MPI-SDFR-AT-0073</strain>
    </source>
</reference>
<feature type="region of interest" description="Disordered" evidence="1">
    <location>
        <begin position="1"/>
        <end position="34"/>
    </location>
</feature>
<gene>
    <name evidence="2" type="ORF">BKA67DRAFT_530042</name>
</gene>
<dbReference type="EMBL" id="JAGPXC010000001">
    <property type="protein sequence ID" value="KAH6659919.1"/>
    <property type="molecule type" value="Genomic_DNA"/>
</dbReference>
<dbReference type="GeneID" id="70128067"/>
<evidence type="ECO:0000313" key="2">
    <source>
        <dbReference type="EMBL" id="KAH6659919.1"/>
    </source>
</evidence>
<dbReference type="AlphaFoldDB" id="A0A9P8UVD5"/>
<evidence type="ECO:0000313" key="3">
    <source>
        <dbReference type="Proteomes" id="UP000758603"/>
    </source>
</evidence>
<accession>A0A9P8UVD5</accession>
<feature type="region of interest" description="Disordered" evidence="1">
    <location>
        <begin position="139"/>
        <end position="165"/>
    </location>
</feature>
<dbReference type="RefSeq" id="XP_045964050.1">
    <property type="nucleotide sequence ID" value="XM_046099175.1"/>
</dbReference>
<evidence type="ECO:0000256" key="1">
    <source>
        <dbReference type="SAM" id="MobiDB-lite"/>
    </source>
</evidence>
<sequence>MLTTRNIVLPPGEGDTKTPPSDCPASISSLSDLPERKGGNTFITYRLAVINEDLEDIEHLEVCPRSSSSLRVPGDSYQPPILSHEALVSPEDTNDDGAGSNHQLGFPSLHTGSPGSGVDLYRQVNRSTLDDMLKNIGERPSAATAAATPEEAAQEGAEKEETSGQLSLDMPWRERWLGATEATIAPTTWVCEKTICGDHVWVALESKEIDWQMVAWDQTPRKVSLHFMEGGILVEDRTLRLDRYATVAPADTGDDHLVEESRIIRSNTEPVPGFHDWNEMARLTPVNSGSVPERMRERALRKRRACHRRTIGVITQRIRNLFCKSCRKNGSQGSETFSGDDNHQVANLAWDRVGPKNEHLAGSSNGLVICRC</sequence>
<protein>
    <submittedName>
        <fullName evidence="2">Uncharacterized protein</fullName>
    </submittedName>
</protein>
<comment type="caution">
    <text evidence="2">The sequence shown here is derived from an EMBL/GenBank/DDBJ whole genome shotgun (WGS) entry which is preliminary data.</text>
</comment>
<feature type="compositionally biased region" description="Low complexity" evidence="1">
    <location>
        <begin position="142"/>
        <end position="155"/>
    </location>
</feature>
<organism evidence="2 3">
    <name type="scientific">Truncatella angustata</name>
    <dbReference type="NCBI Taxonomy" id="152316"/>
    <lineage>
        <taxon>Eukaryota</taxon>
        <taxon>Fungi</taxon>
        <taxon>Dikarya</taxon>
        <taxon>Ascomycota</taxon>
        <taxon>Pezizomycotina</taxon>
        <taxon>Sordariomycetes</taxon>
        <taxon>Xylariomycetidae</taxon>
        <taxon>Amphisphaeriales</taxon>
        <taxon>Sporocadaceae</taxon>
        <taxon>Truncatella</taxon>
    </lineage>
</organism>
<dbReference type="Proteomes" id="UP000758603">
    <property type="component" value="Unassembled WGS sequence"/>
</dbReference>
<proteinExistence type="predicted"/>